<dbReference type="GO" id="GO:0008360">
    <property type="term" value="P:regulation of cell shape"/>
    <property type="evidence" value="ECO:0007669"/>
    <property type="project" value="UniProtKB-KW"/>
</dbReference>
<proteinExistence type="inferred from homology"/>
<evidence type="ECO:0000256" key="1">
    <source>
        <dbReference type="ARBA" id="ARBA00022490"/>
    </source>
</evidence>
<dbReference type="SUPFAM" id="SSF82708">
    <property type="entry name" value="R3H domain"/>
    <property type="match status" value="1"/>
</dbReference>
<dbReference type="Pfam" id="PF13083">
    <property type="entry name" value="KH_KhpA-B"/>
    <property type="match status" value="1"/>
</dbReference>
<dbReference type="Gene3D" id="3.30.30.80">
    <property type="entry name" value="probable RNA-binding protein from clostridium symbiosum atcc 14940"/>
    <property type="match status" value="1"/>
</dbReference>
<dbReference type="InterPro" id="IPR039247">
    <property type="entry name" value="KhpB"/>
</dbReference>
<dbReference type="SMART" id="SM01245">
    <property type="entry name" value="Jag_N"/>
    <property type="match status" value="1"/>
</dbReference>
<dbReference type="InterPro" id="IPR015946">
    <property type="entry name" value="KH_dom-like_a/b"/>
</dbReference>
<dbReference type="InterPro" id="IPR004087">
    <property type="entry name" value="KH_dom"/>
</dbReference>
<gene>
    <name evidence="6" type="primary">khpB</name>
    <name evidence="6" type="synonym">eloR</name>
    <name evidence="9" type="ORF">IAA72_07080</name>
</gene>
<organism evidence="9 10">
    <name type="scientific">Candidatus Ornithospirochaeta stercoravium</name>
    <dbReference type="NCBI Taxonomy" id="2840897"/>
    <lineage>
        <taxon>Bacteria</taxon>
        <taxon>Pseudomonadati</taxon>
        <taxon>Spirochaetota</taxon>
        <taxon>Spirochaetia</taxon>
        <taxon>Spirochaetales</taxon>
        <taxon>Spirochaetaceae</taxon>
        <taxon>Spirochaetaceae incertae sedis</taxon>
        <taxon>Candidatus Ornithospirochaeta</taxon>
    </lineage>
</organism>
<comment type="function">
    <text evidence="6">A probable RNA chaperone. Forms a complex with KhpA which binds to cellular RNA and controls its expression. Plays a role in peptidoglycan (PG) homeostasis and cell length regulation.</text>
</comment>
<evidence type="ECO:0000256" key="5">
    <source>
        <dbReference type="ARBA" id="ARBA00023316"/>
    </source>
</evidence>
<comment type="subcellular location">
    <subcellularLocation>
        <location evidence="6">Cytoplasm</location>
    </subcellularLocation>
</comment>
<comment type="caution">
    <text evidence="9">The sequence shown here is derived from an EMBL/GenBank/DDBJ whole genome shotgun (WGS) entry which is preliminary data.</text>
</comment>
<dbReference type="PANTHER" id="PTHR35800">
    <property type="entry name" value="PROTEIN JAG"/>
    <property type="match status" value="1"/>
</dbReference>
<keyword evidence="3 6" id="KW-0133">Cell shape</keyword>
<dbReference type="EMBL" id="JADIMF010000113">
    <property type="protein sequence ID" value="MBO8469529.1"/>
    <property type="molecule type" value="Genomic_DNA"/>
</dbReference>
<feature type="compositionally biased region" description="Basic and acidic residues" evidence="7">
    <location>
        <begin position="74"/>
        <end position="87"/>
    </location>
</feature>
<comment type="domain">
    <text evidence="6">Has an N-terminal Jag-N domain and 2 RNA-binding domains (KH and R3H).</text>
</comment>
<evidence type="ECO:0000259" key="8">
    <source>
        <dbReference type="PROSITE" id="PS51061"/>
    </source>
</evidence>
<feature type="region of interest" description="Disordered" evidence="7">
    <location>
        <begin position="53"/>
        <end position="87"/>
    </location>
</feature>
<dbReference type="NCBIfam" id="NF041568">
    <property type="entry name" value="Jag_EloR"/>
    <property type="match status" value="1"/>
</dbReference>
<dbReference type="InterPro" id="IPR036867">
    <property type="entry name" value="R3H_dom_sf"/>
</dbReference>
<name>A0A9D9IBG1_9SPIO</name>
<evidence type="ECO:0000256" key="2">
    <source>
        <dbReference type="ARBA" id="ARBA00022884"/>
    </source>
</evidence>
<dbReference type="GO" id="GO:0009252">
    <property type="term" value="P:peptidoglycan biosynthetic process"/>
    <property type="evidence" value="ECO:0007669"/>
    <property type="project" value="UniProtKB-UniRule"/>
</dbReference>
<reference evidence="9" key="2">
    <citation type="journal article" date="2021" name="PeerJ">
        <title>Extensive microbial diversity within the chicken gut microbiome revealed by metagenomics and culture.</title>
        <authorList>
            <person name="Gilroy R."/>
            <person name="Ravi A."/>
            <person name="Getino M."/>
            <person name="Pursley I."/>
            <person name="Horton D.L."/>
            <person name="Alikhan N.F."/>
            <person name="Baker D."/>
            <person name="Gharbi K."/>
            <person name="Hall N."/>
            <person name="Watson M."/>
            <person name="Adriaenssens E.M."/>
            <person name="Foster-Nyarko E."/>
            <person name="Jarju S."/>
            <person name="Secka A."/>
            <person name="Antonio M."/>
            <person name="Oren A."/>
            <person name="Chaudhuri R.R."/>
            <person name="La Ragione R."/>
            <person name="Hildebrand F."/>
            <person name="Pallen M.J."/>
        </authorList>
    </citation>
    <scope>NUCLEOTIDE SEQUENCE</scope>
    <source>
        <strain evidence="9">14700</strain>
    </source>
</reference>
<keyword evidence="1 6" id="KW-0963">Cytoplasm</keyword>
<dbReference type="Pfam" id="PF14804">
    <property type="entry name" value="Jag_N"/>
    <property type="match status" value="1"/>
</dbReference>
<keyword evidence="2 6" id="KW-0694">RNA-binding</keyword>
<dbReference type="Gene3D" id="3.30.1370.50">
    <property type="entry name" value="R3H-like domain"/>
    <property type="match status" value="1"/>
</dbReference>
<feature type="domain" description="R3H" evidence="8">
    <location>
        <begin position="165"/>
        <end position="231"/>
    </location>
</feature>
<dbReference type="Pfam" id="PF01424">
    <property type="entry name" value="R3H"/>
    <property type="match status" value="1"/>
</dbReference>
<accession>A0A9D9IBG1</accession>
<dbReference type="GO" id="GO:0003723">
    <property type="term" value="F:RNA binding"/>
    <property type="evidence" value="ECO:0007669"/>
    <property type="project" value="UniProtKB-UniRule"/>
</dbReference>
<dbReference type="GO" id="GO:0071555">
    <property type="term" value="P:cell wall organization"/>
    <property type="evidence" value="ECO:0007669"/>
    <property type="project" value="UniProtKB-KW"/>
</dbReference>
<keyword evidence="5 6" id="KW-0961">Cell wall biogenesis/degradation</keyword>
<dbReference type="HAMAP" id="MF_00867">
    <property type="entry name" value="KhpB"/>
    <property type="match status" value="1"/>
</dbReference>
<keyword evidence="4 6" id="KW-0143">Chaperone</keyword>
<dbReference type="InterPro" id="IPR001374">
    <property type="entry name" value="R3H_dom"/>
</dbReference>
<evidence type="ECO:0000256" key="6">
    <source>
        <dbReference type="HAMAP-Rule" id="MF_00867"/>
    </source>
</evidence>
<evidence type="ECO:0000313" key="9">
    <source>
        <dbReference type="EMBL" id="MBO8469529.1"/>
    </source>
</evidence>
<dbReference type="AlphaFoldDB" id="A0A9D9IBG1"/>
<sequence>MHKEFEGRTEQEAIDKAVEELGLDRDDFDVEILEKEKKGLFRKGNVRIRVYFGEDDSDIEEEPEEEEPEAEEAPENRDPEPQNDNERKIIEFVDTLIQKMGYKGKTSISFRRDTKIGLSIDSDDSSIIIGRKGKNLDAIQLITNVYAGNLDPDIKVVIDSENYRMRHEEQIIRNAYRIAEQVKRSGKSRLLDPMNPFERRLVHTALNDFDGVETKSEGEGLYKQVRIIPKK</sequence>
<dbReference type="PROSITE" id="PS51061">
    <property type="entry name" value="R3H"/>
    <property type="match status" value="1"/>
</dbReference>
<evidence type="ECO:0000256" key="3">
    <source>
        <dbReference type="ARBA" id="ARBA00022960"/>
    </source>
</evidence>
<evidence type="ECO:0000313" key="10">
    <source>
        <dbReference type="Proteomes" id="UP000810292"/>
    </source>
</evidence>
<comment type="subunit">
    <text evidence="6">Forms a complex with KhpA.</text>
</comment>
<dbReference type="Gene3D" id="3.30.300.20">
    <property type="match status" value="1"/>
</dbReference>
<dbReference type="SMART" id="SM00322">
    <property type="entry name" value="KH"/>
    <property type="match status" value="1"/>
</dbReference>
<dbReference type="CDD" id="cd02644">
    <property type="entry name" value="R3H_jag"/>
    <property type="match status" value="1"/>
</dbReference>
<dbReference type="InterPro" id="IPR034079">
    <property type="entry name" value="R3H_KhpB"/>
</dbReference>
<dbReference type="PANTHER" id="PTHR35800:SF1">
    <property type="entry name" value="RNA-BINDING PROTEIN KHPB"/>
    <property type="match status" value="1"/>
</dbReference>
<evidence type="ECO:0000256" key="7">
    <source>
        <dbReference type="SAM" id="MobiDB-lite"/>
    </source>
</evidence>
<comment type="similarity">
    <text evidence="6">Belongs to the KhpB RNA-binding protein family.</text>
</comment>
<reference evidence="9" key="1">
    <citation type="submission" date="2020-10" db="EMBL/GenBank/DDBJ databases">
        <authorList>
            <person name="Gilroy R."/>
        </authorList>
    </citation>
    <scope>NUCLEOTIDE SEQUENCE</scope>
    <source>
        <strain evidence="9">14700</strain>
    </source>
</reference>
<protein>
    <recommendedName>
        <fullName evidence="6">RNA-binding protein KhpB</fullName>
    </recommendedName>
    <alternativeName>
        <fullName evidence="6">RNA-binding protein EloR</fullName>
    </alternativeName>
</protein>
<dbReference type="GO" id="GO:0005737">
    <property type="term" value="C:cytoplasm"/>
    <property type="evidence" value="ECO:0007669"/>
    <property type="project" value="UniProtKB-SubCell"/>
</dbReference>
<dbReference type="SMART" id="SM00393">
    <property type="entry name" value="R3H"/>
    <property type="match status" value="1"/>
</dbReference>
<comment type="caution">
    <text evidence="6">Lacks conserved residue(s) required for the propagation of feature annotation.</text>
</comment>
<feature type="compositionally biased region" description="Acidic residues" evidence="7">
    <location>
        <begin position="53"/>
        <end position="73"/>
    </location>
</feature>
<dbReference type="InterPro" id="IPR032782">
    <property type="entry name" value="KhpB_N"/>
</dbReference>
<dbReference type="Proteomes" id="UP000810292">
    <property type="component" value="Unassembled WGS sequence"/>
</dbReference>
<dbReference type="InterPro" id="IPR038247">
    <property type="entry name" value="Jag_N_dom_sf"/>
</dbReference>
<evidence type="ECO:0000256" key="4">
    <source>
        <dbReference type="ARBA" id="ARBA00023186"/>
    </source>
</evidence>